<dbReference type="CDD" id="cd22658">
    <property type="entry name" value="STING_C_metazoan-like"/>
    <property type="match status" value="1"/>
</dbReference>
<dbReference type="InterPro" id="IPR055434">
    <property type="entry name" value="STING_TM"/>
</dbReference>
<dbReference type="InterPro" id="IPR055432">
    <property type="entry name" value="STING_LBD"/>
</dbReference>
<dbReference type="InterPro" id="IPR047191">
    <property type="entry name" value="STING_C_chordates"/>
</dbReference>
<evidence type="ECO:0000259" key="22">
    <source>
        <dbReference type="Pfam" id="PF15009"/>
    </source>
</evidence>
<keyword evidence="11" id="KW-0547">Nucleotide-binding</keyword>
<dbReference type="GO" id="GO:0005789">
    <property type="term" value="C:endoplasmic reticulum membrane"/>
    <property type="evidence" value="ECO:0007669"/>
    <property type="project" value="UniProtKB-SubCell"/>
</dbReference>
<sequence length="472" mass="52708">MYLFSSISTKIAPCPKTLVGSIVGLWNHKKGVSGVRLRATHGSDITFLIRHHVSVPARAVTGAMMAAKVTGAGNAKKQGSEGNTPHISWYPQMPHSDLHPSIPSPRGYGAQKAALVLLATCLLVLWGLGNLQEPTLWYLVHYLAALQLGLLFKGICSMAEELRHLHSRYQGSYWRAVRACLGCPLRCGTLLLLSCYFYFSKPKTIGMSFPWMFAFVGLSRSLDILLNLQELPPAEVSAVCEKRNFNVAHGLAWSFYIGYLRLILPELKARIQKYNRLHNNVLQSRRLYILFPLDCGVPDDLSVADPNICFLHELPQQSADRAGVKSRVYSNSVYEILENGQPAGACVLEYATPLQTLFAMSQDSRAGFSREDRLEQAKLFCWTLEDILADAPECQNNCRLIVYHGPEEESSFSLSQEILRHLRQEQREEISVGGTEPPEVPVPEPETSRLSQEPELLISGMDMPLPLRTDLF</sequence>
<dbReference type="PANTHER" id="PTHR34339">
    <property type="entry name" value="STIMULATOR OF INTERFERON GENES PROTEIN"/>
    <property type="match status" value="1"/>
</dbReference>
<dbReference type="Pfam" id="PF23417">
    <property type="entry name" value="STING_TM"/>
    <property type="match status" value="1"/>
</dbReference>
<keyword evidence="9" id="KW-0813">Transport</keyword>
<evidence type="ECO:0000256" key="16">
    <source>
        <dbReference type="ARBA" id="ARBA00023065"/>
    </source>
</evidence>
<feature type="domain" description="STING transmembrane" evidence="23">
    <location>
        <begin position="137"/>
        <end position="244"/>
    </location>
</feature>
<keyword evidence="13" id="KW-0256">Endoplasmic reticulum</keyword>
<dbReference type="InterPro" id="IPR038623">
    <property type="entry name" value="STING_C_sf"/>
</dbReference>
<name>A0A8J5ZTT5_GALPY</name>
<keyword evidence="16" id="KW-0406">Ion transport</keyword>
<dbReference type="GO" id="GO:0035438">
    <property type="term" value="F:cyclic-di-GMP binding"/>
    <property type="evidence" value="ECO:0007669"/>
    <property type="project" value="TreeGrafter"/>
</dbReference>
<dbReference type="GO" id="GO:0045087">
    <property type="term" value="P:innate immune response"/>
    <property type="evidence" value="ECO:0007669"/>
    <property type="project" value="TreeGrafter"/>
</dbReference>
<evidence type="ECO:0000256" key="2">
    <source>
        <dbReference type="ARBA" id="ARBA00004457"/>
    </source>
</evidence>
<evidence type="ECO:0000256" key="3">
    <source>
        <dbReference type="ARBA" id="ARBA00004477"/>
    </source>
</evidence>
<organism evidence="24 25">
    <name type="scientific">Galemys pyrenaicus</name>
    <name type="common">Iberian desman</name>
    <name type="synonym">Pyrenean desman</name>
    <dbReference type="NCBI Taxonomy" id="202257"/>
    <lineage>
        <taxon>Eukaryota</taxon>
        <taxon>Metazoa</taxon>
        <taxon>Chordata</taxon>
        <taxon>Craniata</taxon>
        <taxon>Vertebrata</taxon>
        <taxon>Euteleostomi</taxon>
        <taxon>Mammalia</taxon>
        <taxon>Eutheria</taxon>
        <taxon>Laurasiatheria</taxon>
        <taxon>Eulipotyphla</taxon>
        <taxon>Talpidae</taxon>
        <taxon>Galemys</taxon>
    </lineage>
</organism>
<dbReference type="GO" id="GO:0002218">
    <property type="term" value="P:activation of innate immune response"/>
    <property type="evidence" value="ECO:0007669"/>
    <property type="project" value="InterPro"/>
</dbReference>
<dbReference type="GO" id="GO:0033116">
    <property type="term" value="C:endoplasmic reticulum-Golgi intermediate compartment membrane"/>
    <property type="evidence" value="ECO:0007669"/>
    <property type="project" value="UniProtKB-SubCell"/>
</dbReference>
<comment type="catalytic activity">
    <reaction evidence="20">
        <text>H(+)(in) = H(+)(out)</text>
        <dbReference type="Rhea" id="RHEA:34979"/>
        <dbReference type="ChEBI" id="CHEBI:15378"/>
    </reaction>
</comment>
<keyword evidence="12" id="KW-1000">Mitochondrion outer membrane</keyword>
<dbReference type="Gene3D" id="3.40.50.12100">
    <property type="entry name" value="Stimulator of interferon genes protein"/>
    <property type="match status" value="1"/>
</dbReference>
<keyword evidence="18" id="KW-0472">Membrane</keyword>
<protein>
    <recommendedName>
        <fullName evidence="8">Stimulator of interferon genes protein</fullName>
    </recommendedName>
</protein>
<dbReference type="GO" id="GO:0005741">
    <property type="term" value="C:mitochondrial outer membrane"/>
    <property type="evidence" value="ECO:0007669"/>
    <property type="project" value="UniProtKB-SubCell"/>
</dbReference>
<evidence type="ECO:0000313" key="24">
    <source>
        <dbReference type="EMBL" id="KAG8506567.1"/>
    </source>
</evidence>
<dbReference type="GO" id="GO:0051607">
    <property type="term" value="P:defense response to virus"/>
    <property type="evidence" value="ECO:0007669"/>
    <property type="project" value="TreeGrafter"/>
</dbReference>
<dbReference type="PANTHER" id="PTHR34339:SF1">
    <property type="entry name" value="STIMULATOR OF INTERFERON GENES PROTEIN"/>
    <property type="match status" value="1"/>
</dbReference>
<keyword evidence="25" id="KW-1185">Reference proteome</keyword>
<dbReference type="GO" id="GO:0000045">
    <property type="term" value="P:autophagosome assembly"/>
    <property type="evidence" value="ECO:0007669"/>
    <property type="project" value="TreeGrafter"/>
</dbReference>
<evidence type="ECO:0000256" key="1">
    <source>
        <dbReference type="ARBA" id="ARBA00004374"/>
    </source>
</evidence>
<evidence type="ECO:0000256" key="21">
    <source>
        <dbReference type="SAM" id="MobiDB-lite"/>
    </source>
</evidence>
<evidence type="ECO:0000256" key="20">
    <source>
        <dbReference type="ARBA" id="ARBA00024169"/>
    </source>
</evidence>
<evidence type="ECO:0000256" key="12">
    <source>
        <dbReference type="ARBA" id="ARBA00022787"/>
    </source>
</evidence>
<evidence type="ECO:0000256" key="13">
    <source>
        <dbReference type="ARBA" id="ARBA00022824"/>
    </source>
</evidence>
<evidence type="ECO:0000259" key="23">
    <source>
        <dbReference type="Pfam" id="PF23417"/>
    </source>
</evidence>
<dbReference type="OrthoDB" id="6053839at2759"/>
<keyword evidence="19" id="KW-0407">Ion channel</keyword>
<keyword evidence="15" id="KW-0333">Golgi apparatus</keyword>
<dbReference type="InterPro" id="IPR029158">
    <property type="entry name" value="STING"/>
</dbReference>
<evidence type="ECO:0000256" key="15">
    <source>
        <dbReference type="ARBA" id="ARBA00023034"/>
    </source>
</evidence>
<gene>
    <name evidence="24" type="ORF">J0S82_000793</name>
</gene>
<dbReference type="GO" id="GO:0034220">
    <property type="term" value="P:monoatomic ion transmembrane transport"/>
    <property type="evidence" value="ECO:0007669"/>
    <property type="project" value="UniProtKB-KW"/>
</dbReference>
<dbReference type="GO" id="GO:0016239">
    <property type="term" value="P:positive regulation of macroautophagy"/>
    <property type="evidence" value="ECO:0007669"/>
    <property type="project" value="TreeGrafter"/>
</dbReference>
<feature type="domain" description="STING ligand-binding" evidence="22">
    <location>
        <begin position="246"/>
        <end position="426"/>
    </location>
</feature>
<keyword evidence="10" id="KW-0812">Transmembrane</keyword>
<proteinExistence type="inferred from homology"/>
<dbReference type="Pfam" id="PF15009">
    <property type="entry name" value="STING_LBD"/>
    <property type="match status" value="1"/>
</dbReference>
<comment type="similarity">
    <text evidence="7">Belongs to the STING family.</text>
</comment>
<evidence type="ECO:0000256" key="14">
    <source>
        <dbReference type="ARBA" id="ARBA00022989"/>
    </source>
</evidence>
<dbReference type="GO" id="GO:0032481">
    <property type="term" value="P:positive regulation of type I interferon production"/>
    <property type="evidence" value="ECO:0007669"/>
    <property type="project" value="InterPro"/>
</dbReference>
<evidence type="ECO:0000256" key="9">
    <source>
        <dbReference type="ARBA" id="ARBA00022448"/>
    </source>
</evidence>
<reference evidence="24" key="1">
    <citation type="journal article" date="2021" name="Evol. Appl.">
        <title>The genome of the Pyrenean desman and the effects of bottlenecks and inbreeding on the genomic landscape of an endangered species.</title>
        <authorList>
            <person name="Escoda L."/>
            <person name="Castresana J."/>
        </authorList>
    </citation>
    <scope>NUCLEOTIDE SEQUENCE</scope>
    <source>
        <strain evidence="24">IBE-C5619</strain>
    </source>
</reference>
<evidence type="ECO:0000256" key="5">
    <source>
        <dbReference type="ARBA" id="ARBA00004556"/>
    </source>
</evidence>
<keyword evidence="17" id="KW-0496">Mitochondrion</keyword>
<accession>A0A8J5ZTT5</accession>
<evidence type="ECO:0000256" key="11">
    <source>
        <dbReference type="ARBA" id="ARBA00022741"/>
    </source>
</evidence>
<evidence type="ECO:0000256" key="8">
    <source>
        <dbReference type="ARBA" id="ARBA00018708"/>
    </source>
</evidence>
<dbReference type="EMBL" id="JAGFMF010012151">
    <property type="protein sequence ID" value="KAG8506567.1"/>
    <property type="molecule type" value="Genomic_DNA"/>
</dbReference>
<dbReference type="GO" id="GO:0048471">
    <property type="term" value="C:perinuclear region of cytoplasm"/>
    <property type="evidence" value="ECO:0007669"/>
    <property type="project" value="UniProtKB-SubCell"/>
</dbReference>
<evidence type="ECO:0000256" key="4">
    <source>
        <dbReference type="ARBA" id="ARBA00004542"/>
    </source>
</evidence>
<comment type="subcellular location">
    <subcellularLocation>
        <location evidence="5">Cytoplasm</location>
        <location evidence="5">Perinuclear region</location>
    </subcellularLocation>
    <subcellularLocation>
        <location evidence="4">Cytoplasmic vesicle</location>
        <location evidence="4">Autophagosome membrane</location>
        <topology evidence="4">Multi-pass membrane protein</topology>
    </subcellularLocation>
    <subcellularLocation>
        <location evidence="3">Endoplasmic reticulum membrane</location>
        <topology evidence="3">Multi-pass membrane protein</topology>
    </subcellularLocation>
    <subcellularLocation>
        <location evidence="2">Endoplasmic reticulum-Golgi intermediate compartment membrane</location>
        <topology evidence="2">Multi-pass membrane protein</topology>
    </subcellularLocation>
    <subcellularLocation>
        <location evidence="6">Golgi apparatus membrane</location>
        <topology evidence="6">Multi-pass membrane protein</topology>
    </subcellularLocation>
    <subcellularLocation>
        <location evidence="1">Mitochondrion outer membrane</location>
        <topology evidence="1">Multi-pass membrane protein</topology>
    </subcellularLocation>
</comment>
<evidence type="ECO:0000256" key="7">
    <source>
        <dbReference type="ARBA" id="ARBA00009027"/>
    </source>
</evidence>
<dbReference type="FunFam" id="3.40.50.12100:FF:000001">
    <property type="entry name" value="Stimulator of interferon genes protein"/>
    <property type="match status" value="1"/>
</dbReference>
<evidence type="ECO:0000256" key="18">
    <source>
        <dbReference type="ARBA" id="ARBA00023136"/>
    </source>
</evidence>
<dbReference type="Proteomes" id="UP000700334">
    <property type="component" value="Unassembled WGS sequence"/>
</dbReference>
<comment type="caution">
    <text evidence="24">The sequence shown here is derived from an EMBL/GenBank/DDBJ whole genome shotgun (WGS) entry which is preliminary data.</text>
</comment>
<evidence type="ECO:0000256" key="10">
    <source>
        <dbReference type="ARBA" id="ARBA00022692"/>
    </source>
</evidence>
<evidence type="ECO:0000256" key="17">
    <source>
        <dbReference type="ARBA" id="ARBA00023128"/>
    </source>
</evidence>
<dbReference type="GO" id="GO:0000421">
    <property type="term" value="C:autophagosome membrane"/>
    <property type="evidence" value="ECO:0007669"/>
    <property type="project" value="UniProtKB-SubCell"/>
</dbReference>
<dbReference type="GO" id="GO:0061507">
    <property type="term" value="F:2',3'-cyclic GMP-AMP binding"/>
    <property type="evidence" value="ECO:0007669"/>
    <property type="project" value="TreeGrafter"/>
</dbReference>
<dbReference type="GO" id="GO:0061709">
    <property type="term" value="P:reticulophagy"/>
    <property type="evidence" value="ECO:0007669"/>
    <property type="project" value="TreeGrafter"/>
</dbReference>
<feature type="region of interest" description="Disordered" evidence="21">
    <location>
        <begin position="429"/>
        <end position="453"/>
    </location>
</feature>
<dbReference type="AlphaFoldDB" id="A0A8J5ZTT5"/>
<keyword evidence="14" id="KW-1133">Transmembrane helix</keyword>
<dbReference type="Gene3D" id="1.20.5.5200">
    <property type="match status" value="1"/>
</dbReference>
<evidence type="ECO:0000256" key="6">
    <source>
        <dbReference type="ARBA" id="ARBA00004653"/>
    </source>
</evidence>
<evidence type="ECO:0000313" key="25">
    <source>
        <dbReference type="Proteomes" id="UP000700334"/>
    </source>
</evidence>
<dbReference type="GO" id="GO:0000139">
    <property type="term" value="C:Golgi membrane"/>
    <property type="evidence" value="ECO:0007669"/>
    <property type="project" value="UniProtKB-SubCell"/>
</dbReference>
<dbReference type="FunFam" id="1.20.5.5200:FF:000001">
    <property type="entry name" value="Stimulator of interferon genes protein"/>
    <property type="match status" value="1"/>
</dbReference>
<evidence type="ECO:0000256" key="19">
    <source>
        <dbReference type="ARBA" id="ARBA00023303"/>
    </source>
</evidence>